<gene>
    <name evidence="1" type="ORF">GCM10025868_05160</name>
</gene>
<accession>A0ABQ6JER1</accession>
<evidence type="ECO:0000313" key="2">
    <source>
        <dbReference type="Proteomes" id="UP001157017"/>
    </source>
</evidence>
<evidence type="ECO:0000313" key="1">
    <source>
        <dbReference type="EMBL" id="GMA85266.1"/>
    </source>
</evidence>
<proteinExistence type="predicted"/>
<sequence>MRAVAAPMRTRAWFDLSRIDPAYVGAAATATEPEQRGIGRPLLVTVDEVGLAPARERVVDLARAALADPAAPIDLTATERDVRWR</sequence>
<protein>
    <submittedName>
        <fullName evidence="1">Uncharacterized protein</fullName>
    </submittedName>
</protein>
<name>A0ABQ6JER1_9ACTN</name>
<organism evidence="1 2">
    <name type="scientific">Angustibacter aerolatus</name>
    <dbReference type="NCBI Taxonomy" id="1162965"/>
    <lineage>
        <taxon>Bacteria</taxon>
        <taxon>Bacillati</taxon>
        <taxon>Actinomycetota</taxon>
        <taxon>Actinomycetes</taxon>
        <taxon>Kineosporiales</taxon>
        <taxon>Kineosporiaceae</taxon>
    </lineage>
</organism>
<reference evidence="2" key="1">
    <citation type="journal article" date="2019" name="Int. J. Syst. Evol. Microbiol.">
        <title>The Global Catalogue of Microorganisms (GCM) 10K type strain sequencing project: providing services to taxonomists for standard genome sequencing and annotation.</title>
        <authorList>
            <consortium name="The Broad Institute Genomics Platform"/>
            <consortium name="The Broad Institute Genome Sequencing Center for Infectious Disease"/>
            <person name="Wu L."/>
            <person name="Ma J."/>
        </authorList>
    </citation>
    <scope>NUCLEOTIDE SEQUENCE [LARGE SCALE GENOMIC DNA]</scope>
    <source>
        <strain evidence="2">NBRC 108730</strain>
    </source>
</reference>
<keyword evidence="2" id="KW-1185">Reference proteome</keyword>
<dbReference type="EMBL" id="BSUZ01000001">
    <property type="protein sequence ID" value="GMA85266.1"/>
    <property type="molecule type" value="Genomic_DNA"/>
</dbReference>
<dbReference type="Proteomes" id="UP001157017">
    <property type="component" value="Unassembled WGS sequence"/>
</dbReference>
<comment type="caution">
    <text evidence="1">The sequence shown here is derived from an EMBL/GenBank/DDBJ whole genome shotgun (WGS) entry which is preliminary data.</text>
</comment>